<dbReference type="SUPFAM" id="SSF51182">
    <property type="entry name" value="RmlC-like cupins"/>
    <property type="match status" value="1"/>
</dbReference>
<dbReference type="Proteomes" id="UP000315010">
    <property type="component" value="Unassembled WGS sequence"/>
</dbReference>
<accession>A0A5C5YW44</accession>
<dbReference type="RefSeq" id="WP_146394521.1">
    <property type="nucleotide sequence ID" value="NZ_SJPJ01000001.1"/>
</dbReference>
<dbReference type="AlphaFoldDB" id="A0A5C5YW44"/>
<protein>
    <recommendedName>
        <fullName evidence="3">Cupin domain protein</fullName>
    </recommendedName>
</protein>
<sequence>MVATTYLDLASEVEIPDNSTISKTLYQDDQLKVVLFGFAAGQELSEHTAAVPAILQFLDGEATVKVGDEKFASQANTFVHMSANLPHSIAASKPTRMLLLLLKKTK</sequence>
<reference evidence="1 2" key="1">
    <citation type="submission" date="2019-02" db="EMBL/GenBank/DDBJ databases">
        <title>Deep-cultivation of Planctomycetes and their phenomic and genomic characterization uncovers novel biology.</title>
        <authorList>
            <person name="Wiegand S."/>
            <person name="Jogler M."/>
            <person name="Boedeker C."/>
            <person name="Pinto D."/>
            <person name="Vollmers J."/>
            <person name="Rivas-Marin E."/>
            <person name="Kohn T."/>
            <person name="Peeters S.H."/>
            <person name="Heuer A."/>
            <person name="Rast P."/>
            <person name="Oberbeckmann S."/>
            <person name="Bunk B."/>
            <person name="Jeske O."/>
            <person name="Meyerdierks A."/>
            <person name="Storesund J.E."/>
            <person name="Kallscheuer N."/>
            <person name="Luecker S."/>
            <person name="Lage O.M."/>
            <person name="Pohl T."/>
            <person name="Merkel B.J."/>
            <person name="Hornburger P."/>
            <person name="Mueller R.-W."/>
            <person name="Bruemmer F."/>
            <person name="Labrenz M."/>
            <person name="Spormann A.M."/>
            <person name="Op Den Camp H."/>
            <person name="Overmann J."/>
            <person name="Amann R."/>
            <person name="Jetten M.S.M."/>
            <person name="Mascher T."/>
            <person name="Medema M.H."/>
            <person name="Devos D.P."/>
            <person name="Kaster A.-K."/>
            <person name="Ovreas L."/>
            <person name="Rohde M."/>
            <person name="Galperin M.Y."/>
            <person name="Jogler C."/>
        </authorList>
    </citation>
    <scope>NUCLEOTIDE SEQUENCE [LARGE SCALE GENOMIC DNA]</scope>
    <source>
        <strain evidence="1 2">CA13</strain>
    </source>
</reference>
<dbReference type="InterPro" id="IPR011051">
    <property type="entry name" value="RmlC_Cupin_sf"/>
</dbReference>
<dbReference type="InterPro" id="IPR014710">
    <property type="entry name" value="RmlC-like_jellyroll"/>
</dbReference>
<keyword evidence="2" id="KW-1185">Reference proteome</keyword>
<dbReference type="PANTHER" id="PTHR37694:SF1">
    <property type="entry name" value="SLR8022 PROTEIN"/>
    <property type="match status" value="1"/>
</dbReference>
<dbReference type="EMBL" id="SJPJ01000001">
    <property type="protein sequence ID" value="TWT79254.1"/>
    <property type="molecule type" value="Genomic_DNA"/>
</dbReference>
<dbReference type="PANTHER" id="PTHR37694">
    <property type="entry name" value="SLR8022 PROTEIN"/>
    <property type="match status" value="1"/>
</dbReference>
<organism evidence="1 2">
    <name type="scientific">Novipirellula herctigrandis</name>
    <dbReference type="NCBI Taxonomy" id="2527986"/>
    <lineage>
        <taxon>Bacteria</taxon>
        <taxon>Pseudomonadati</taxon>
        <taxon>Planctomycetota</taxon>
        <taxon>Planctomycetia</taxon>
        <taxon>Pirellulales</taxon>
        <taxon>Pirellulaceae</taxon>
        <taxon>Novipirellula</taxon>
    </lineage>
</organism>
<proteinExistence type="predicted"/>
<dbReference type="OrthoDB" id="9793184at2"/>
<comment type="caution">
    <text evidence="1">The sequence shown here is derived from an EMBL/GenBank/DDBJ whole genome shotgun (WGS) entry which is preliminary data.</text>
</comment>
<name>A0A5C5YW44_9BACT</name>
<evidence type="ECO:0000313" key="2">
    <source>
        <dbReference type="Proteomes" id="UP000315010"/>
    </source>
</evidence>
<dbReference type="Gene3D" id="2.60.120.10">
    <property type="entry name" value="Jelly Rolls"/>
    <property type="match status" value="1"/>
</dbReference>
<gene>
    <name evidence="1" type="ORF">CA13_06520</name>
</gene>
<dbReference type="CDD" id="cd02230">
    <property type="entry name" value="cupin_HP0902-like"/>
    <property type="match status" value="1"/>
</dbReference>
<evidence type="ECO:0008006" key="3">
    <source>
        <dbReference type="Google" id="ProtNLM"/>
    </source>
</evidence>
<evidence type="ECO:0000313" key="1">
    <source>
        <dbReference type="EMBL" id="TWT79254.1"/>
    </source>
</evidence>